<name>A0A3A1YVG0_9GAMM</name>
<dbReference type="PANTHER" id="PTHR43085">
    <property type="entry name" value="HEXOKINASE FAMILY MEMBER"/>
    <property type="match status" value="1"/>
</dbReference>
<dbReference type="InterPro" id="IPR011611">
    <property type="entry name" value="PfkB_dom"/>
</dbReference>
<dbReference type="Gene3D" id="3.40.1190.20">
    <property type="match status" value="1"/>
</dbReference>
<dbReference type="PROSITE" id="PS00584">
    <property type="entry name" value="PFKB_KINASES_2"/>
    <property type="match status" value="1"/>
</dbReference>
<feature type="domain" description="Carbohydrate kinase PfkB" evidence="4">
    <location>
        <begin position="295"/>
        <end position="365"/>
    </location>
</feature>
<dbReference type="GO" id="GO:0005829">
    <property type="term" value="C:cytosol"/>
    <property type="evidence" value="ECO:0007669"/>
    <property type="project" value="TreeGrafter"/>
</dbReference>
<evidence type="ECO:0000256" key="1">
    <source>
        <dbReference type="ARBA" id="ARBA00010688"/>
    </source>
</evidence>
<keyword evidence="3" id="KW-0418">Kinase</keyword>
<comment type="similarity">
    <text evidence="1">Belongs to the carbohydrate kinase PfkB family.</text>
</comment>
<dbReference type="GO" id="GO:0042840">
    <property type="term" value="P:D-glucuronate catabolic process"/>
    <property type="evidence" value="ECO:0007669"/>
    <property type="project" value="TreeGrafter"/>
</dbReference>
<dbReference type="RefSeq" id="WP_119530064.1">
    <property type="nucleotide sequence ID" value="NZ_JBHSSP010000022.1"/>
</dbReference>
<keyword evidence="2" id="KW-0808">Transferase</keyword>
<protein>
    <recommendedName>
        <fullName evidence="4">Carbohydrate kinase PfkB domain-containing protein</fullName>
    </recommendedName>
</protein>
<reference evidence="5 6" key="1">
    <citation type="submission" date="2017-08" db="EMBL/GenBank/DDBJ databases">
        <title>Reclassification of Bisgaard taxon 37 and 44.</title>
        <authorList>
            <person name="Christensen H."/>
        </authorList>
    </citation>
    <scope>NUCLEOTIDE SEQUENCE [LARGE SCALE GENOMIC DNA]</scope>
    <source>
        <strain evidence="5 6">111</strain>
    </source>
</reference>
<dbReference type="PANTHER" id="PTHR43085:SF15">
    <property type="entry name" value="2-DEHYDRO-3-DEOXYGLUCONOKINASE"/>
    <property type="match status" value="1"/>
</dbReference>
<evidence type="ECO:0000259" key="4">
    <source>
        <dbReference type="Pfam" id="PF00294"/>
    </source>
</evidence>
<dbReference type="GO" id="GO:0019698">
    <property type="term" value="P:D-galacturonate catabolic process"/>
    <property type="evidence" value="ECO:0007669"/>
    <property type="project" value="TreeGrafter"/>
</dbReference>
<dbReference type="EMBL" id="NRJG01000010">
    <property type="protein sequence ID" value="RIY40444.1"/>
    <property type="molecule type" value="Genomic_DNA"/>
</dbReference>
<dbReference type="InterPro" id="IPR029056">
    <property type="entry name" value="Ribokinase-like"/>
</dbReference>
<evidence type="ECO:0000313" key="5">
    <source>
        <dbReference type="EMBL" id="RIY40444.1"/>
    </source>
</evidence>
<proteinExistence type="inferred from homology"/>
<dbReference type="GO" id="GO:0006974">
    <property type="term" value="P:DNA damage response"/>
    <property type="evidence" value="ECO:0007669"/>
    <property type="project" value="TreeGrafter"/>
</dbReference>
<evidence type="ECO:0000256" key="2">
    <source>
        <dbReference type="ARBA" id="ARBA00022679"/>
    </source>
</evidence>
<dbReference type="OrthoDB" id="9776822at2"/>
<accession>A0A3A1YVG0</accession>
<dbReference type="CDD" id="cd01166">
    <property type="entry name" value="KdgK"/>
    <property type="match status" value="1"/>
</dbReference>
<dbReference type="SUPFAM" id="SSF53613">
    <property type="entry name" value="Ribokinase-like"/>
    <property type="match status" value="1"/>
</dbReference>
<dbReference type="InterPro" id="IPR050306">
    <property type="entry name" value="PfkB_Carbo_kinase"/>
</dbReference>
<comment type="caution">
    <text evidence="5">The sequence shown here is derived from an EMBL/GenBank/DDBJ whole genome shotgun (WGS) entry which is preliminary data.</text>
</comment>
<feature type="domain" description="Carbohydrate kinase PfkB" evidence="4">
    <location>
        <begin position="5"/>
        <end position="221"/>
    </location>
</feature>
<keyword evidence="6" id="KW-1185">Reference proteome</keyword>
<dbReference type="AlphaFoldDB" id="A0A3A1YVG0"/>
<dbReference type="GO" id="GO:0008673">
    <property type="term" value="F:2-dehydro-3-deoxygluconokinase activity"/>
    <property type="evidence" value="ECO:0007669"/>
    <property type="project" value="TreeGrafter"/>
</dbReference>
<dbReference type="Proteomes" id="UP000265916">
    <property type="component" value="Unassembled WGS sequence"/>
</dbReference>
<gene>
    <name evidence="5" type="ORF">CKF58_00650</name>
</gene>
<dbReference type="Pfam" id="PF00294">
    <property type="entry name" value="PfkB"/>
    <property type="match status" value="2"/>
</dbReference>
<sequence length="373" mass="41395">MSHLKVALVGECMVELQATSVPNQYTQTFGGDTFNTAVYLRRVLTPAQAEISYITAVGTDPLSQQMLARFNECNLDTSLVTQNPNKFPGLYAINLDDKGERSFSYWRSDAAARYRFVGMSLEQLVALWQQFDIVYFSGISLAILPSETRDTFVQSLAQASKQVKVVFDLNYRPRLWESKELAKAYFEQIAQFAQVLFCSNDEDALLYDKEIVPAAQPYCLSAFQASEPSLLEQAIAVVSQARAQQADVITALQALEQQTHRHLVFKQRDTVQFYPTGIDYAQLLDKGVVTSYEYQALVVNKPQQVMTYSFTPLEKVVDTTAAGDSFAAGIIGAFLVLGTSAQQAAKLAQQVAQQVICHKGAIIPAEYTHPFAS</sequence>
<evidence type="ECO:0000313" key="6">
    <source>
        <dbReference type="Proteomes" id="UP000265916"/>
    </source>
</evidence>
<organism evidence="5 6">
    <name type="scientific">Psittacicella hinzii</name>
    <dbReference type="NCBI Taxonomy" id="2028575"/>
    <lineage>
        <taxon>Bacteria</taxon>
        <taxon>Pseudomonadati</taxon>
        <taxon>Pseudomonadota</taxon>
        <taxon>Gammaproteobacteria</taxon>
        <taxon>Pasteurellales</taxon>
        <taxon>Psittacicellaceae</taxon>
        <taxon>Psittacicella</taxon>
    </lineage>
</organism>
<evidence type="ECO:0000256" key="3">
    <source>
        <dbReference type="ARBA" id="ARBA00022777"/>
    </source>
</evidence>
<dbReference type="InterPro" id="IPR002173">
    <property type="entry name" value="Carboh/pur_kinase_PfkB_CS"/>
</dbReference>